<dbReference type="GO" id="GO:0004519">
    <property type="term" value="F:endonuclease activity"/>
    <property type="evidence" value="ECO:0007669"/>
    <property type="project" value="UniProtKB-KW"/>
</dbReference>
<dbReference type="SUPFAM" id="SSF52980">
    <property type="entry name" value="Restriction endonuclease-like"/>
    <property type="match status" value="1"/>
</dbReference>
<organism evidence="2 3">
    <name type="scientific">Paenibacillus chungangensis</name>
    <dbReference type="NCBI Taxonomy" id="696535"/>
    <lineage>
        <taxon>Bacteria</taxon>
        <taxon>Bacillati</taxon>
        <taxon>Bacillota</taxon>
        <taxon>Bacilli</taxon>
        <taxon>Bacillales</taxon>
        <taxon>Paenibacillaceae</taxon>
        <taxon>Paenibacillus</taxon>
    </lineage>
</organism>
<evidence type="ECO:0000313" key="3">
    <source>
        <dbReference type="Proteomes" id="UP001596989"/>
    </source>
</evidence>
<comment type="caution">
    <text evidence="2">The sequence shown here is derived from an EMBL/GenBank/DDBJ whole genome shotgun (WGS) entry which is preliminary data.</text>
</comment>
<dbReference type="RefSeq" id="WP_377564357.1">
    <property type="nucleotide sequence ID" value="NZ_JBHTJZ010000012.1"/>
</dbReference>
<keyword evidence="2" id="KW-0540">Nuclease</keyword>
<dbReference type="CDD" id="cd06260">
    <property type="entry name" value="DUF820-like"/>
    <property type="match status" value="1"/>
</dbReference>
<feature type="domain" description="Putative restriction endonuclease" evidence="1">
    <location>
        <begin position="23"/>
        <end position="179"/>
    </location>
</feature>
<dbReference type="InterPro" id="IPR012296">
    <property type="entry name" value="Nuclease_put_TT1808"/>
</dbReference>
<keyword evidence="3" id="KW-1185">Reference proteome</keyword>
<dbReference type="Gene3D" id="3.90.1570.10">
    <property type="entry name" value="tt1808, chain A"/>
    <property type="match status" value="1"/>
</dbReference>
<evidence type="ECO:0000313" key="2">
    <source>
        <dbReference type="EMBL" id="MFD0960035.1"/>
    </source>
</evidence>
<dbReference type="Pfam" id="PF05685">
    <property type="entry name" value="Uma2"/>
    <property type="match status" value="1"/>
</dbReference>
<dbReference type="InterPro" id="IPR011335">
    <property type="entry name" value="Restrct_endonuc-II-like"/>
</dbReference>
<dbReference type="InterPro" id="IPR008538">
    <property type="entry name" value="Uma2"/>
</dbReference>
<dbReference type="EMBL" id="JBHTJZ010000012">
    <property type="protein sequence ID" value="MFD0960035.1"/>
    <property type="molecule type" value="Genomic_DNA"/>
</dbReference>
<gene>
    <name evidence="2" type="ORF">ACFQ2I_11580</name>
</gene>
<keyword evidence="2" id="KW-0378">Hydrolase</keyword>
<sequence>MGINRDAQKKTADQVLEPPVTYEMYAEWPDDGQRYEIVDGIMELMSPRPSTTHQAVSGELAFIIKQSCRKDFLVFHAPIDVVLSETTVVQPDILMIHRSREHIVTKRGIEGPPDLVIEILSPSSHKRDKLVKRKAYAAHGVAEYWIIDTEARTLEQYQLLEGGRYELNNLFECNDTVTSDKIPCIGFVIEDIFREVKDWE</sequence>
<dbReference type="Proteomes" id="UP001596989">
    <property type="component" value="Unassembled WGS sequence"/>
</dbReference>
<keyword evidence="2" id="KW-0255">Endonuclease</keyword>
<dbReference type="PANTHER" id="PTHR35400">
    <property type="entry name" value="SLR1083 PROTEIN"/>
    <property type="match status" value="1"/>
</dbReference>
<proteinExistence type="predicted"/>
<reference evidence="3" key="1">
    <citation type="journal article" date="2019" name="Int. J. Syst. Evol. Microbiol.">
        <title>The Global Catalogue of Microorganisms (GCM) 10K type strain sequencing project: providing services to taxonomists for standard genome sequencing and annotation.</title>
        <authorList>
            <consortium name="The Broad Institute Genomics Platform"/>
            <consortium name="The Broad Institute Genome Sequencing Center for Infectious Disease"/>
            <person name="Wu L."/>
            <person name="Ma J."/>
        </authorList>
    </citation>
    <scope>NUCLEOTIDE SEQUENCE [LARGE SCALE GENOMIC DNA]</scope>
    <source>
        <strain evidence="3">CCUG 59129</strain>
    </source>
</reference>
<dbReference type="PANTHER" id="PTHR35400:SF3">
    <property type="entry name" value="SLL1072 PROTEIN"/>
    <property type="match status" value="1"/>
</dbReference>
<name>A0ABW3HRX2_9BACL</name>
<evidence type="ECO:0000259" key="1">
    <source>
        <dbReference type="Pfam" id="PF05685"/>
    </source>
</evidence>
<accession>A0ABW3HRX2</accession>
<protein>
    <submittedName>
        <fullName evidence="2">Uma2 family endonuclease</fullName>
    </submittedName>
</protein>